<dbReference type="EMBL" id="JAJAQC010000055">
    <property type="protein sequence ID" value="MDA0567370.1"/>
    <property type="molecule type" value="Genomic_DNA"/>
</dbReference>
<dbReference type="AlphaFoldDB" id="A0A9X3NQM1"/>
<dbReference type="PANTHER" id="PTHR11941:SF54">
    <property type="entry name" value="ENOYL-COA HYDRATASE, MITOCHONDRIAL"/>
    <property type="match status" value="1"/>
</dbReference>
<organism evidence="2 3">
    <name type="scientific">Streptomonospora mangrovi</name>
    <dbReference type="NCBI Taxonomy" id="2883123"/>
    <lineage>
        <taxon>Bacteria</taxon>
        <taxon>Bacillati</taxon>
        <taxon>Actinomycetota</taxon>
        <taxon>Actinomycetes</taxon>
        <taxon>Streptosporangiales</taxon>
        <taxon>Nocardiopsidaceae</taxon>
        <taxon>Streptomonospora</taxon>
    </lineage>
</organism>
<dbReference type="RefSeq" id="WP_270074618.1">
    <property type="nucleotide sequence ID" value="NZ_JAJAQC010000055.1"/>
</dbReference>
<feature type="compositionally biased region" description="Low complexity" evidence="1">
    <location>
        <begin position="21"/>
        <end position="40"/>
    </location>
</feature>
<dbReference type="NCBIfam" id="NF004796">
    <property type="entry name" value="PRK06144.1"/>
    <property type="match status" value="1"/>
</dbReference>
<dbReference type="Gene3D" id="3.90.226.10">
    <property type="entry name" value="2-enoyl-CoA Hydratase, Chain A, domain 1"/>
    <property type="match status" value="1"/>
</dbReference>
<dbReference type="Pfam" id="PF00378">
    <property type="entry name" value="ECH_1"/>
    <property type="match status" value="1"/>
</dbReference>
<sequence>MSEERAENAGRGAAGGREHPVVPAEEAPEGVAALAADQPDGGTGAPPPAEGAPGGPAFAGAGGSGTDQLHTVQEGPVLTVTFNRPAQRNAMTWAMYDGLVAACERVDGDDSVRAMVLTGAGDAAFVAGTDIAQFADFADGADGVAYEERLSGIIGRLAEVRVPTVAAVRGYCVGGGLAIAAACDLRVATPSARFGVPIARTLGNCLSMGTHALLVSHFGAARTLDLLLTARLLDAEEARAAGFVTRLVAEDALEAEVADLTGRLAAHAPLSMWAAKESVRRLRAADLPDDRDIVERVYGSADFRNAVRSFAAKTTATWEGR</sequence>
<accession>A0A9X3NQM1</accession>
<protein>
    <submittedName>
        <fullName evidence="2">Enoyl-CoA hydratase/isomerase family protein</fullName>
    </submittedName>
</protein>
<evidence type="ECO:0000256" key="1">
    <source>
        <dbReference type="SAM" id="MobiDB-lite"/>
    </source>
</evidence>
<dbReference type="PANTHER" id="PTHR11941">
    <property type="entry name" value="ENOYL-COA HYDRATASE-RELATED"/>
    <property type="match status" value="1"/>
</dbReference>
<dbReference type="CDD" id="cd06558">
    <property type="entry name" value="crotonase-like"/>
    <property type="match status" value="1"/>
</dbReference>
<dbReference type="GO" id="GO:0006635">
    <property type="term" value="P:fatty acid beta-oxidation"/>
    <property type="evidence" value="ECO:0007669"/>
    <property type="project" value="TreeGrafter"/>
</dbReference>
<name>A0A9X3NQM1_9ACTN</name>
<evidence type="ECO:0000313" key="2">
    <source>
        <dbReference type="EMBL" id="MDA0567370.1"/>
    </source>
</evidence>
<dbReference type="SUPFAM" id="SSF52096">
    <property type="entry name" value="ClpP/crotonase"/>
    <property type="match status" value="1"/>
</dbReference>
<dbReference type="InterPro" id="IPR029045">
    <property type="entry name" value="ClpP/crotonase-like_dom_sf"/>
</dbReference>
<evidence type="ECO:0000313" key="3">
    <source>
        <dbReference type="Proteomes" id="UP001140076"/>
    </source>
</evidence>
<comment type="caution">
    <text evidence="2">The sequence shown here is derived from an EMBL/GenBank/DDBJ whole genome shotgun (WGS) entry which is preliminary data.</text>
</comment>
<gene>
    <name evidence="2" type="ORF">LG943_24050</name>
</gene>
<dbReference type="InterPro" id="IPR001753">
    <property type="entry name" value="Enoyl-CoA_hydra/iso"/>
</dbReference>
<reference evidence="2" key="1">
    <citation type="submission" date="2021-10" db="EMBL/GenBank/DDBJ databases">
        <title>Streptomonospora sp. nov., isolated from mangrove soil.</title>
        <authorList>
            <person name="Chen X."/>
            <person name="Ge X."/>
            <person name="Liu W."/>
        </authorList>
    </citation>
    <scope>NUCLEOTIDE SEQUENCE</scope>
    <source>
        <strain evidence="2">S1-112</strain>
    </source>
</reference>
<keyword evidence="3" id="KW-1185">Reference proteome</keyword>
<feature type="region of interest" description="Disordered" evidence="1">
    <location>
        <begin position="1"/>
        <end position="69"/>
    </location>
</feature>
<proteinExistence type="predicted"/>
<dbReference type="GO" id="GO:0003824">
    <property type="term" value="F:catalytic activity"/>
    <property type="evidence" value="ECO:0007669"/>
    <property type="project" value="UniProtKB-ARBA"/>
</dbReference>
<dbReference type="Proteomes" id="UP001140076">
    <property type="component" value="Unassembled WGS sequence"/>
</dbReference>